<organism evidence="1">
    <name type="scientific">marine sediment metagenome</name>
    <dbReference type="NCBI Taxonomy" id="412755"/>
    <lineage>
        <taxon>unclassified sequences</taxon>
        <taxon>metagenomes</taxon>
        <taxon>ecological metagenomes</taxon>
    </lineage>
</organism>
<accession>A0A0F9P805</accession>
<gene>
    <name evidence="1" type="ORF">LCGC14_1171140</name>
</gene>
<dbReference type="AlphaFoldDB" id="A0A0F9P805"/>
<sequence>MTTWIHFIGQQYYSEKSFKAEALKYGVTRRISPLAAKQMSYGDRVLLAINDGKSAVLFGLFIVETLSGLGEEATQALKDRCTLTQVAQGGRIVLRGCGSYVEGPTWHMNSPISFDEIIETATEAGGENKFMLGGEFEDISRVRLQSMRFSQGFRPFNFGRFLMQYAQADEAITRPRSVRVTKIPKVKGQFYVTDIEVTDEEKATAAKVSTKLIEKRLFQQVSGYAKK</sequence>
<reference evidence="1" key="1">
    <citation type="journal article" date="2015" name="Nature">
        <title>Complex archaea that bridge the gap between prokaryotes and eukaryotes.</title>
        <authorList>
            <person name="Spang A."/>
            <person name="Saw J.H."/>
            <person name="Jorgensen S.L."/>
            <person name="Zaremba-Niedzwiedzka K."/>
            <person name="Martijn J."/>
            <person name="Lind A.E."/>
            <person name="van Eijk R."/>
            <person name="Schleper C."/>
            <person name="Guy L."/>
            <person name="Ettema T.J."/>
        </authorList>
    </citation>
    <scope>NUCLEOTIDE SEQUENCE</scope>
</reference>
<protein>
    <submittedName>
        <fullName evidence="1">Uncharacterized protein</fullName>
    </submittedName>
</protein>
<comment type="caution">
    <text evidence="1">The sequence shown here is derived from an EMBL/GenBank/DDBJ whole genome shotgun (WGS) entry which is preliminary data.</text>
</comment>
<dbReference type="EMBL" id="LAZR01005785">
    <property type="protein sequence ID" value="KKM97145.1"/>
    <property type="molecule type" value="Genomic_DNA"/>
</dbReference>
<evidence type="ECO:0000313" key="1">
    <source>
        <dbReference type="EMBL" id="KKM97145.1"/>
    </source>
</evidence>
<name>A0A0F9P805_9ZZZZ</name>
<proteinExistence type="predicted"/>